<dbReference type="EMBL" id="RJJR01000012">
    <property type="protein sequence ID" value="RNI34903.1"/>
    <property type="molecule type" value="Genomic_DNA"/>
</dbReference>
<dbReference type="Pfam" id="PF11013">
    <property type="entry name" value="DUF2851"/>
    <property type="match status" value="1"/>
</dbReference>
<accession>A0A3M9NCB0</accession>
<dbReference type="Proteomes" id="UP000267223">
    <property type="component" value="Unassembled WGS sequence"/>
</dbReference>
<comment type="caution">
    <text evidence="1">The sequence shown here is derived from an EMBL/GenBank/DDBJ whole genome shotgun (WGS) entry which is preliminary data.</text>
</comment>
<reference evidence="1 2" key="1">
    <citation type="submission" date="2018-11" db="EMBL/GenBank/DDBJ databases">
        <title>Draft genome sequence of Ferruginibacter sp. BO-59.</title>
        <authorList>
            <person name="Im W.T."/>
        </authorList>
    </citation>
    <scope>NUCLEOTIDE SEQUENCE [LARGE SCALE GENOMIC DNA]</scope>
    <source>
        <strain evidence="1 2">BO-59</strain>
    </source>
</reference>
<dbReference type="InterPro" id="IPR021272">
    <property type="entry name" value="DUF2851"/>
</dbReference>
<dbReference type="RefSeq" id="WP_123121457.1">
    <property type="nucleotide sequence ID" value="NZ_RJJR01000012.1"/>
</dbReference>
<dbReference type="OrthoDB" id="1005072at2"/>
<protein>
    <submittedName>
        <fullName evidence="1">DUF2851 family protein</fullName>
    </submittedName>
</protein>
<gene>
    <name evidence="1" type="ORF">EFY79_14600</name>
</gene>
<organism evidence="1 2">
    <name type="scientific">Hanamia caeni</name>
    <dbReference type="NCBI Taxonomy" id="2294116"/>
    <lineage>
        <taxon>Bacteria</taxon>
        <taxon>Pseudomonadati</taxon>
        <taxon>Bacteroidota</taxon>
        <taxon>Chitinophagia</taxon>
        <taxon>Chitinophagales</taxon>
        <taxon>Chitinophagaceae</taxon>
        <taxon>Hanamia</taxon>
    </lineage>
</organism>
<sequence length="427" mass="50446">MREEILHYIWKFQNYNHGQLQCAKGNQLSIIHPGLHNRNQGPDFSDAKIKINDTFWAGNIEIHINSSDWKKHHHSKDNNYNNIILHVVWNHDEEIIDNHGNHLPTLELQNRVSKLLLTKCLQMMEPPAFIPCENLGKNLSEISMTAWKHRLVAERLLLKSESIFKILEDTNYHWEETFWWLIAANFGLKINTDPFRKIAQSLPLSLLARHKNNIIQLEAFLFGQAGLLQKEFEEDYPCLLTKEYEFLRKKYGLHPVDESLHFLRMRPANFPTLRLAQLAMLLHNSEHLFSKIKETKSTHELKKMFEIHANDYWHYHYIFDEKSEFKIKRLGVQMINNILINTVVPIVFCYGLHHNDELYKEKAIQWLEEIPPEKNNITKGFEHLGYSNKKAFDSQAFIQLKNHYCERKQCLECAIGVSLLKKTQFSD</sequence>
<proteinExistence type="predicted"/>
<evidence type="ECO:0000313" key="2">
    <source>
        <dbReference type="Proteomes" id="UP000267223"/>
    </source>
</evidence>
<keyword evidence="2" id="KW-1185">Reference proteome</keyword>
<dbReference type="AlphaFoldDB" id="A0A3M9NCB0"/>
<name>A0A3M9NCB0_9BACT</name>
<evidence type="ECO:0000313" key="1">
    <source>
        <dbReference type="EMBL" id="RNI34903.1"/>
    </source>
</evidence>